<sequence>MKLLDMAIRPINVLISFLLYVHVSGDYCQNETNPSIQFCQNGTISGLKVYINGSSVKTKEDLTEKGCICYLEQIGNKDILVDAKDSCLYCGLKLTLGNAALRSSYYASTSHGWKSIVLNDTKVTMTLALDEGTGSLNTAFCIAIHENKPDNPVVLNLTCEDVVTGFSTASSTSPTVKPTSSNNVPDTTKGQSSPASVETDTSLPKTETTKTTEVSAGNTNVTHVTNSAITTNVTQFPKSTDTTITKSTDTTITKSTNTTITTKANNPGEPHTQNEVIIPAAAGGGAGVLVILVILIVVCCLRKKRQDAENPINMKELEKTDAIMTDNVAYGISVDTNTNSVSHIQAHFTGDVYAVVNKEGTSNVFPSAKVPRMQVGETGDVYALVNKESVREIPNTEDSLEKSTKSLLQAKSYRNKVTADITPSTDYADITI</sequence>
<keyword evidence="2" id="KW-0812">Transmembrane</keyword>
<gene>
    <name evidence="4" type="ORF">CHS0354_016523</name>
</gene>
<feature type="compositionally biased region" description="Low complexity" evidence="1">
    <location>
        <begin position="168"/>
        <end position="181"/>
    </location>
</feature>
<dbReference type="EMBL" id="JAEAOA010001022">
    <property type="protein sequence ID" value="KAK3592220.1"/>
    <property type="molecule type" value="Genomic_DNA"/>
</dbReference>
<feature type="signal peptide" evidence="3">
    <location>
        <begin position="1"/>
        <end position="25"/>
    </location>
</feature>
<evidence type="ECO:0000256" key="1">
    <source>
        <dbReference type="SAM" id="MobiDB-lite"/>
    </source>
</evidence>
<keyword evidence="3" id="KW-0732">Signal</keyword>
<comment type="caution">
    <text evidence="4">The sequence shown here is derived from an EMBL/GenBank/DDBJ whole genome shotgun (WGS) entry which is preliminary data.</text>
</comment>
<evidence type="ECO:0000256" key="2">
    <source>
        <dbReference type="SAM" id="Phobius"/>
    </source>
</evidence>
<dbReference type="AlphaFoldDB" id="A0AAE0SHV1"/>
<evidence type="ECO:0000313" key="4">
    <source>
        <dbReference type="EMBL" id="KAK3592220.1"/>
    </source>
</evidence>
<evidence type="ECO:0000256" key="3">
    <source>
        <dbReference type="SAM" id="SignalP"/>
    </source>
</evidence>
<name>A0AAE0SHV1_9BIVA</name>
<reference evidence="4" key="3">
    <citation type="submission" date="2023-05" db="EMBL/GenBank/DDBJ databases">
        <authorList>
            <person name="Smith C.H."/>
        </authorList>
    </citation>
    <scope>NUCLEOTIDE SEQUENCE</scope>
    <source>
        <strain evidence="4">CHS0354</strain>
        <tissue evidence="4">Mantle</tissue>
    </source>
</reference>
<feature type="compositionally biased region" description="Polar residues" evidence="1">
    <location>
        <begin position="182"/>
        <end position="204"/>
    </location>
</feature>
<organism evidence="4 5">
    <name type="scientific">Potamilus streckersoni</name>
    <dbReference type="NCBI Taxonomy" id="2493646"/>
    <lineage>
        <taxon>Eukaryota</taxon>
        <taxon>Metazoa</taxon>
        <taxon>Spiralia</taxon>
        <taxon>Lophotrochozoa</taxon>
        <taxon>Mollusca</taxon>
        <taxon>Bivalvia</taxon>
        <taxon>Autobranchia</taxon>
        <taxon>Heteroconchia</taxon>
        <taxon>Palaeoheterodonta</taxon>
        <taxon>Unionida</taxon>
        <taxon>Unionoidea</taxon>
        <taxon>Unionidae</taxon>
        <taxon>Ambleminae</taxon>
        <taxon>Lampsilini</taxon>
        <taxon>Potamilus</taxon>
    </lineage>
</organism>
<keyword evidence="2" id="KW-0472">Membrane</keyword>
<feature type="chain" id="PRO_5042225027" evidence="3">
    <location>
        <begin position="26"/>
        <end position="432"/>
    </location>
</feature>
<reference evidence="4" key="1">
    <citation type="journal article" date="2021" name="Genome Biol. Evol.">
        <title>A High-Quality Reference Genome for a Parasitic Bivalve with Doubly Uniparental Inheritance (Bivalvia: Unionida).</title>
        <authorList>
            <person name="Smith C.H."/>
        </authorList>
    </citation>
    <scope>NUCLEOTIDE SEQUENCE</scope>
    <source>
        <strain evidence="4">CHS0354</strain>
    </source>
</reference>
<feature type="region of interest" description="Disordered" evidence="1">
    <location>
        <begin position="168"/>
        <end position="219"/>
    </location>
</feature>
<accession>A0AAE0SHV1</accession>
<feature type="transmembrane region" description="Helical" evidence="2">
    <location>
        <begin position="276"/>
        <end position="301"/>
    </location>
</feature>
<proteinExistence type="predicted"/>
<evidence type="ECO:0000313" key="5">
    <source>
        <dbReference type="Proteomes" id="UP001195483"/>
    </source>
</evidence>
<protein>
    <submittedName>
        <fullName evidence="4">Uncharacterized protein</fullName>
    </submittedName>
</protein>
<keyword evidence="2" id="KW-1133">Transmembrane helix</keyword>
<keyword evidence="5" id="KW-1185">Reference proteome</keyword>
<dbReference type="Proteomes" id="UP001195483">
    <property type="component" value="Unassembled WGS sequence"/>
</dbReference>
<reference evidence="4" key="2">
    <citation type="journal article" date="2021" name="Genome Biol. Evol.">
        <title>Developing a high-quality reference genome for a parasitic bivalve with doubly uniparental inheritance (Bivalvia: Unionida).</title>
        <authorList>
            <person name="Smith C.H."/>
        </authorList>
    </citation>
    <scope>NUCLEOTIDE SEQUENCE</scope>
    <source>
        <strain evidence="4">CHS0354</strain>
        <tissue evidence="4">Mantle</tissue>
    </source>
</reference>